<dbReference type="GO" id="GO:0030246">
    <property type="term" value="F:carbohydrate binding"/>
    <property type="evidence" value="ECO:0007669"/>
    <property type="project" value="InterPro"/>
</dbReference>
<gene>
    <name evidence="6" type="ORF">H5P28_07945</name>
</gene>
<evidence type="ECO:0000256" key="3">
    <source>
        <dbReference type="ARBA" id="ARBA00009284"/>
    </source>
</evidence>
<reference evidence="6 7" key="1">
    <citation type="submission" date="2020-07" db="EMBL/GenBank/DDBJ databases">
        <authorList>
            <person name="Feng X."/>
        </authorList>
    </citation>
    <scope>NUCLEOTIDE SEQUENCE [LARGE SCALE GENOMIC DNA]</scope>
    <source>
        <strain evidence="6 7">JCM31066</strain>
    </source>
</reference>
<dbReference type="Proteomes" id="UP000546464">
    <property type="component" value="Unassembled WGS sequence"/>
</dbReference>
<accession>A0A842HCP0</accession>
<comment type="subcellular location">
    <subcellularLocation>
        <location evidence="1">Periplasm</location>
    </subcellularLocation>
</comment>
<protein>
    <submittedName>
        <fullName evidence="6">Glucan biosynthesis protein G</fullName>
    </submittedName>
</protein>
<name>A0A842HCP0_9BACT</name>
<evidence type="ECO:0000259" key="5">
    <source>
        <dbReference type="Pfam" id="PF04349"/>
    </source>
</evidence>
<evidence type="ECO:0000313" key="7">
    <source>
        <dbReference type="Proteomes" id="UP000546464"/>
    </source>
</evidence>
<dbReference type="UniPathway" id="UPA00637"/>
<evidence type="ECO:0000256" key="1">
    <source>
        <dbReference type="ARBA" id="ARBA00004418"/>
    </source>
</evidence>
<dbReference type="InterPro" id="IPR007444">
    <property type="entry name" value="Glucan_biosyn_MdoG_C"/>
</dbReference>
<dbReference type="InterPro" id="IPR013783">
    <property type="entry name" value="Ig-like_fold"/>
</dbReference>
<dbReference type="EMBL" id="JACHVB010000020">
    <property type="protein sequence ID" value="MBC2594192.1"/>
    <property type="molecule type" value="Genomic_DNA"/>
</dbReference>
<dbReference type="RefSeq" id="WP_185675174.1">
    <property type="nucleotide sequence ID" value="NZ_JACHVB010000020.1"/>
</dbReference>
<dbReference type="PANTHER" id="PTHR30504:SF2">
    <property type="entry name" value="GLUCANS BIOSYNTHESIS PROTEIN G"/>
    <property type="match status" value="1"/>
</dbReference>
<dbReference type="AlphaFoldDB" id="A0A842HCP0"/>
<dbReference type="GO" id="GO:0003824">
    <property type="term" value="F:catalytic activity"/>
    <property type="evidence" value="ECO:0007669"/>
    <property type="project" value="InterPro"/>
</dbReference>
<comment type="pathway">
    <text evidence="2">Glycan metabolism; osmoregulated periplasmic glucan (OPG) biosynthesis.</text>
</comment>
<dbReference type="Gene3D" id="2.60.40.10">
    <property type="entry name" value="Immunoglobulins"/>
    <property type="match status" value="1"/>
</dbReference>
<evidence type="ECO:0000256" key="4">
    <source>
        <dbReference type="ARBA" id="ARBA00022764"/>
    </source>
</evidence>
<dbReference type="SUPFAM" id="SSF81296">
    <property type="entry name" value="E set domains"/>
    <property type="match status" value="1"/>
</dbReference>
<dbReference type="InterPro" id="IPR014438">
    <property type="entry name" value="Glucan_biosyn_MdoG/MdoD"/>
</dbReference>
<keyword evidence="7" id="KW-1185">Reference proteome</keyword>
<dbReference type="PIRSF" id="PIRSF006281">
    <property type="entry name" value="MdoG"/>
    <property type="match status" value="1"/>
</dbReference>
<proteinExistence type="inferred from homology"/>
<sequence>MRLRLIILSVLCGLTSLHAFERREVNLDYVTGLARELAAQPYVPAKPELPPELAALDFDGYRKIRFNKDKALWKTANLPFQVDFFHNGYIFPETVEIFEYSNTHTQQIPYVKDFFNFDINGINPDEWDLQGYAGLRVRTPLNKPDVFDDVLVFQGASYFRALGRDQYYGLSARGLAIGTGGPNEEFPRFSRFWLKKPASDARSLEILALLEGQSVTGAYRFVLTPGENTQVEVTARVFRREGARGDIYFAPLTSMFWYGEARDNHMGDWRPEIHDSDGLLIHNGDTWTWRPLTNYPGNHLTAFPVEQLHGFGLLQRDRDFNNYQDLSEHYHRRPSAWIQTRGQWPTGEVVLFEFHQDTETVDNMGAFFRPDTAPEAGQPYEIAYTVNFQLADPDKSLNRVEATRIGSSWQYEGATRFIIDFSAPENFKPVEIRDLQANLSVEGAEIIQQAHIIYNTVTSGLRVHFDLRADPDTELANLKLQLTKADKPLSETWVYQWRP</sequence>
<dbReference type="Gene3D" id="2.70.98.10">
    <property type="match status" value="1"/>
</dbReference>
<feature type="domain" description="Glucan biosynthesis periplasmic MdoG C-terminal" evidence="5">
    <location>
        <begin position="27"/>
        <end position="497"/>
    </location>
</feature>
<dbReference type="Pfam" id="PF04349">
    <property type="entry name" value="MdoG"/>
    <property type="match status" value="1"/>
</dbReference>
<evidence type="ECO:0000256" key="2">
    <source>
        <dbReference type="ARBA" id="ARBA00005001"/>
    </source>
</evidence>
<dbReference type="SUPFAM" id="SSF74650">
    <property type="entry name" value="Galactose mutarotase-like"/>
    <property type="match status" value="1"/>
</dbReference>
<dbReference type="InterPro" id="IPR014756">
    <property type="entry name" value="Ig_E-set"/>
</dbReference>
<comment type="caution">
    <text evidence="6">The sequence shown here is derived from an EMBL/GenBank/DDBJ whole genome shotgun (WGS) entry which is preliminary data.</text>
</comment>
<keyword evidence="4" id="KW-0574">Periplasm</keyword>
<evidence type="ECO:0000313" key="6">
    <source>
        <dbReference type="EMBL" id="MBC2594192.1"/>
    </source>
</evidence>
<dbReference type="GO" id="GO:0030288">
    <property type="term" value="C:outer membrane-bounded periplasmic space"/>
    <property type="evidence" value="ECO:0007669"/>
    <property type="project" value="TreeGrafter"/>
</dbReference>
<dbReference type="GO" id="GO:0051274">
    <property type="term" value="P:beta-glucan biosynthetic process"/>
    <property type="evidence" value="ECO:0007669"/>
    <property type="project" value="TreeGrafter"/>
</dbReference>
<dbReference type="PANTHER" id="PTHR30504">
    <property type="entry name" value="GLUCANS BIOSYNTHESIS PROTEIN"/>
    <property type="match status" value="1"/>
</dbReference>
<comment type="similarity">
    <text evidence="3">Belongs to the OpgD/OpgG family.</text>
</comment>
<dbReference type="InterPro" id="IPR011013">
    <property type="entry name" value="Gal_mutarotase_sf_dom"/>
</dbReference>
<dbReference type="InterPro" id="IPR014718">
    <property type="entry name" value="GH-type_carb-bd"/>
</dbReference>
<organism evidence="6 7">
    <name type="scientific">Ruficoccus amylovorans</name>
    <dbReference type="NCBI Taxonomy" id="1804625"/>
    <lineage>
        <taxon>Bacteria</taxon>
        <taxon>Pseudomonadati</taxon>
        <taxon>Verrucomicrobiota</taxon>
        <taxon>Opitutia</taxon>
        <taxon>Puniceicoccales</taxon>
        <taxon>Cerasicoccaceae</taxon>
        <taxon>Ruficoccus</taxon>
    </lineage>
</organism>